<proteinExistence type="predicted"/>
<evidence type="ECO:0000313" key="2">
    <source>
        <dbReference type="EMBL" id="KAF9325681.1"/>
    </source>
</evidence>
<gene>
    <name evidence="2" type="ORF">BG006_010835</name>
</gene>
<sequence>MPFFKSNKNKTASAATTPAQTPRSSMQEQRTKSHKMTQEEALEKLMRVTMGDAANGPYILMSLFKSFKNSTSSAAASPRSSMQESRPAASVKMTQEQALKKLMHVTMGDAASGPYIR</sequence>
<dbReference type="Proteomes" id="UP000696485">
    <property type="component" value="Unassembled WGS sequence"/>
</dbReference>
<feature type="region of interest" description="Disordered" evidence="1">
    <location>
        <begin position="70"/>
        <end position="90"/>
    </location>
</feature>
<feature type="compositionally biased region" description="Low complexity" evidence="1">
    <location>
        <begin position="11"/>
        <end position="25"/>
    </location>
</feature>
<name>A0A9P5SCN3_9FUNG</name>
<protein>
    <submittedName>
        <fullName evidence="2">Uncharacterized protein</fullName>
    </submittedName>
</protein>
<dbReference type="AlphaFoldDB" id="A0A9P5SCN3"/>
<evidence type="ECO:0000256" key="1">
    <source>
        <dbReference type="SAM" id="MobiDB-lite"/>
    </source>
</evidence>
<organism evidence="2 3">
    <name type="scientific">Podila minutissima</name>
    <dbReference type="NCBI Taxonomy" id="64525"/>
    <lineage>
        <taxon>Eukaryota</taxon>
        <taxon>Fungi</taxon>
        <taxon>Fungi incertae sedis</taxon>
        <taxon>Mucoromycota</taxon>
        <taxon>Mortierellomycotina</taxon>
        <taxon>Mortierellomycetes</taxon>
        <taxon>Mortierellales</taxon>
        <taxon>Mortierellaceae</taxon>
        <taxon>Podila</taxon>
    </lineage>
</organism>
<keyword evidence="3" id="KW-1185">Reference proteome</keyword>
<feature type="compositionally biased region" description="Low complexity" evidence="1">
    <location>
        <begin position="70"/>
        <end position="81"/>
    </location>
</feature>
<accession>A0A9P5SCN3</accession>
<comment type="caution">
    <text evidence="2">The sequence shown here is derived from an EMBL/GenBank/DDBJ whole genome shotgun (WGS) entry which is preliminary data.</text>
</comment>
<dbReference type="EMBL" id="JAAAUY010000887">
    <property type="protein sequence ID" value="KAF9325681.1"/>
    <property type="molecule type" value="Genomic_DNA"/>
</dbReference>
<evidence type="ECO:0000313" key="3">
    <source>
        <dbReference type="Proteomes" id="UP000696485"/>
    </source>
</evidence>
<feature type="region of interest" description="Disordered" evidence="1">
    <location>
        <begin position="1"/>
        <end position="38"/>
    </location>
</feature>
<reference evidence="2" key="1">
    <citation type="journal article" date="2020" name="Fungal Divers.">
        <title>Resolving the Mortierellaceae phylogeny through synthesis of multi-gene phylogenetics and phylogenomics.</title>
        <authorList>
            <person name="Vandepol N."/>
            <person name="Liber J."/>
            <person name="Desiro A."/>
            <person name="Na H."/>
            <person name="Kennedy M."/>
            <person name="Barry K."/>
            <person name="Grigoriev I.V."/>
            <person name="Miller A.N."/>
            <person name="O'Donnell K."/>
            <person name="Stajich J.E."/>
            <person name="Bonito G."/>
        </authorList>
    </citation>
    <scope>NUCLEOTIDE SEQUENCE</scope>
    <source>
        <strain evidence="2">NVP1</strain>
    </source>
</reference>